<feature type="chain" id="PRO_5017437079" evidence="1">
    <location>
        <begin position="19"/>
        <end position="207"/>
    </location>
</feature>
<keyword evidence="3" id="KW-1185">Reference proteome</keyword>
<feature type="signal peptide" evidence="1">
    <location>
        <begin position="1"/>
        <end position="18"/>
    </location>
</feature>
<dbReference type="Proteomes" id="UP000243887">
    <property type="component" value="Unassembled WGS sequence"/>
</dbReference>
<keyword evidence="1" id="KW-0732">Signal</keyword>
<sequence>MNIIKYIVFVMLSNLAFAQNKEVVFEIQNSFVQDSLMVAVKITNNTDKDIWLPIDTSTLAYDQTMSDRYTRDFFTISQIIFDKKLNKDVGVQGVEGSDYFFTFGYLAWDDRMKNKTIEDIVLIPKGQSKILSLYFYFYHRLNSLDYFCFIDYENFENGQYDFYLSYQMNPESIDKYLSKEILDELKAKGYEPYFGKIESNRVPLVID</sequence>
<evidence type="ECO:0000313" key="3">
    <source>
        <dbReference type="Proteomes" id="UP000243887"/>
    </source>
</evidence>
<proteinExistence type="predicted"/>
<name>A0A1I3U3Y7_9FLAO</name>
<protein>
    <submittedName>
        <fullName evidence="2">Uncharacterized protein</fullName>
    </submittedName>
</protein>
<accession>A0A1I3U3Y7</accession>
<reference evidence="3" key="1">
    <citation type="submission" date="2016-10" db="EMBL/GenBank/DDBJ databases">
        <authorList>
            <person name="Varghese N."/>
            <person name="Submissions S."/>
        </authorList>
    </citation>
    <scope>NUCLEOTIDE SEQUENCE [LARGE SCALE GENOMIC DNA]</scope>
    <source>
        <strain evidence="3">DSM 26542</strain>
    </source>
</reference>
<gene>
    <name evidence="2" type="ORF">SAMN04487893_11578</name>
</gene>
<dbReference type="RefSeq" id="WP_143077771.1">
    <property type="nucleotide sequence ID" value="NZ_FORU01000015.1"/>
</dbReference>
<dbReference type="OrthoDB" id="1261717at2"/>
<organism evidence="2 3">
    <name type="scientific">Myroides guanonis</name>
    <dbReference type="NCBI Taxonomy" id="1150112"/>
    <lineage>
        <taxon>Bacteria</taxon>
        <taxon>Pseudomonadati</taxon>
        <taxon>Bacteroidota</taxon>
        <taxon>Flavobacteriia</taxon>
        <taxon>Flavobacteriales</taxon>
        <taxon>Flavobacteriaceae</taxon>
        <taxon>Myroides</taxon>
    </lineage>
</organism>
<dbReference type="AlphaFoldDB" id="A0A1I3U3Y7"/>
<dbReference type="EMBL" id="FORU01000015">
    <property type="protein sequence ID" value="SFJ76596.1"/>
    <property type="molecule type" value="Genomic_DNA"/>
</dbReference>
<evidence type="ECO:0000313" key="2">
    <source>
        <dbReference type="EMBL" id="SFJ76596.1"/>
    </source>
</evidence>
<evidence type="ECO:0000256" key="1">
    <source>
        <dbReference type="SAM" id="SignalP"/>
    </source>
</evidence>